<dbReference type="Proteomes" id="UP000039865">
    <property type="component" value="Unassembled WGS sequence"/>
</dbReference>
<sequence length="594" mass="67831">MLLKKGNQQQKQITEQVKGIFVPKEKRIEARNEIARAHFQIGQADEKFPAKSFSHDHFADLEVKNNQYEENQKIAQQIKQTHFNIGQGKQFFRETISSSSYNQIPTKNLQNTKLNQEVKNELRKAHFHFGNDAVQYETTNKRTFAANDSTAGGTDKKTQLERMQKMRTQHFTYGKDVPQYQSMAKKDYQQHDTMEAKKNLLISKQNGKELRKSHFMFGTDQETYSTNQQAKQVSQINEMRQVPIQNSVNLRKSNFQIEQSAQGGDYFTYETVTGTQMGAVSGGNSNYQVKKAQMDQMNALKQDLRQAHFHLGSNNDQNQYLSSSKQALVDHQISQNTNKEAMELSKKMQHANFNIGDNKNRNLKEAQSQYKQTISAQATTKNQQSATVQLGLRNSNFHFGSEKTVNYTSETKDKFIPQESKSNNNQDISKNLKGHHFTLAETTKQGEQSKNYFATVHKQEYNYKGDPSQIRGKMADEVKADLRASHFKVGFEQISPFGQFQSRPISASVSRPGGQFQQANGQNQGNLSMNSSQQILRPYTSIPGSNQQSQQKKIMTAAEMNASSHVFSQSKDKIGSDYKTSNQQFFKWIQPSIY</sequence>
<evidence type="ECO:0000313" key="2">
    <source>
        <dbReference type="EMBL" id="CDW73887.1"/>
    </source>
</evidence>
<reference evidence="2 3" key="1">
    <citation type="submission" date="2014-06" db="EMBL/GenBank/DDBJ databases">
        <authorList>
            <person name="Swart Estienne"/>
        </authorList>
    </citation>
    <scope>NUCLEOTIDE SEQUENCE [LARGE SCALE GENOMIC DNA]</scope>
    <source>
        <strain evidence="2 3">130c</strain>
    </source>
</reference>
<accession>A0A077ZXD7</accession>
<dbReference type="AlphaFoldDB" id="A0A077ZXD7"/>
<protein>
    <submittedName>
        <fullName evidence="2">Uncharacterized protein</fullName>
    </submittedName>
</protein>
<dbReference type="InParanoid" id="A0A077ZXD7"/>
<dbReference type="OMA" id="VSKNTFM"/>
<feature type="compositionally biased region" description="Low complexity" evidence="1">
    <location>
        <begin position="513"/>
        <end position="525"/>
    </location>
</feature>
<gene>
    <name evidence="2" type="primary">Contig5329.g5704</name>
    <name evidence="2" type="ORF">STYLEM_2877</name>
</gene>
<proteinExistence type="predicted"/>
<evidence type="ECO:0000313" key="3">
    <source>
        <dbReference type="Proteomes" id="UP000039865"/>
    </source>
</evidence>
<organism evidence="2 3">
    <name type="scientific">Stylonychia lemnae</name>
    <name type="common">Ciliate</name>
    <dbReference type="NCBI Taxonomy" id="5949"/>
    <lineage>
        <taxon>Eukaryota</taxon>
        <taxon>Sar</taxon>
        <taxon>Alveolata</taxon>
        <taxon>Ciliophora</taxon>
        <taxon>Intramacronucleata</taxon>
        <taxon>Spirotrichea</taxon>
        <taxon>Stichotrichia</taxon>
        <taxon>Sporadotrichida</taxon>
        <taxon>Oxytrichidae</taxon>
        <taxon>Stylonychinae</taxon>
        <taxon>Stylonychia</taxon>
    </lineage>
</organism>
<feature type="region of interest" description="Disordered" evidence="1">
    <location>
        <begin position="504"/>
        <end position="525"/>
    </location>
</feature>
<name>A0A077ZXD7_STYLE</name>
<keyword evidence="3" id="KW-1185">Reference proteome</keyword>
<evidence type="ECO:0000256" key="1">
    <source>
        <dbReference type="SAM" id="MobiDB-lite"/>
    </source>
</evidence>
<dbReference type="OrthoDB" id="288630at2759"/>
<dbReference type="EMBL" id="CCKQ01002781">
    <property type="protein sequence ID" value="CDW73887.1"/>
    <property type="molecule type" value="Genomic_DNA"/>
</dbReference>